<feature type="transmembrane region" description="Helical" evidence="5">
    <location>
        <begin position="507"/>
        <end position="528"/>
    </location>
</feature>
<name>A0A1J4MQA0_9CRYT</name>
<dbReference type="VEuPathDB" id="CryptoDB:cand_004300"/>
<dbReference type="EMBL" id="LRBS01000091">
    <property type="protein sequence ID" value="OII75069.1"/>
    <property type="molecule type" value="Genomic_DNA"/>
</dbReference>
<evidence type="ECO:0000256" key="3">
    <source>
        <dbReference type="ARBA" id="ARBA00022989"/>
    </source>
</evidence>
<sequence length="596" mass="67325">MGILEVSNISLSVGFALICSACIGSGVLVLSYGVMQAGLVLGIFFMICAAIVGCLTESIYIATALKLKVFDLSSLIAGGVTYTVIREKRQSMKKKKIVRKYIDNHRKFRDIERDSFNSTYYKPKLTSTNLENEDIKPNLDEVNVRSRLLKQNWTDISDIDSGMSDIECVRNVLTENTLLCSNFKSELKSRIMRHSKILNCLIIVLITYCIPIYFILFGDYVEDLLTQAIHILKIHYPDFSLSWYLIAVMNYLQSRSVIYGLCFLFSIYPSCQKDVSKLANLGWLSVISFFAFFLAVLYRYFISPFTGPLQSESKPYVLGPHMGFLSALKVLNYAIYCFYAHLICIQTITSLKNPTIRRGIYIIITSGIFILSICISISLMTNFTFGTALLPNPTLNYSPYDSIMALARLLSALTMLAVIPLHVVPMIDSLINLCCLDIYAEKLMSDIEEAMLLVDNETITRKLSQQSVSSYFTIVGEGRVTRSSFGGSICTTEHLETPKTGEFLKSYSFRVIVAIIFLLICIILALYAKSAAQYIELFAGFFDTVIILLYPLYLYWNVWRHKMPMFVNVVIIGYIALYEVGAVTAGVYCVYQHFFS</sequence>
<feature type="transmembrane region" description="Helical" evidence="5">
    <location>
        <begin position="12"/>
        <end position="32"/>
    </location>
</feature>
<dbReference type="Proteomes" id="UP000186804">
    <property type="component" value="Unassembled WGS sequence"/>
</dbReference>
<feature type="transmembrane region" description="Helical" evidence="5">
    <location>
        <begin position="403"/>
        <end position="424"/>
    </location>
</feature>
<feature type="transmembrane region" description="Helical" evidence="5">
    <location>
        <begin position="566"/>
        <end position="594"/>
    </location>
</feature>
<evidence type="ECO:0000313" key="8">
    <source>
        <dbReference type="Proteomes" id="UP000186804"/>
    </source>
</evidence>
<evidence type="ECO:0000256" key="1">
    <source>
        <dbReference type="ARBA" id="ARBA00004141"/>
    </source>
</evidence>
<keyword evidence="4 5" id="KW-0472">Membrane</keyword>
<evidence type="ECO:0000256" key="4">
    <source>
        <dbReference type="ARBA" id="ARBA00023136"/>
    </source>
</evidence>
<accession>A0A1J4MQA0</accession>
<proteinExistence type="predicted"/>
<dbReference type="OrthoDB" id="438545at2759"/>
<keyword evidence="8" id="KW-1185">Reference proteome</keyword>
<feature type="transmembrane region" description="Helical" evidence="5">
    <location>
        <begin position="243"/>
        <end position="268"/>
    </location>
</feature>
<protein>
    <recommendedName>
        <fullName evidence="6">Amino acid transporter transmembrane domain-containing protein</fullName>
    </recommendedName>
</protein>
<evidence type="ECO:0000259" key="6">
    <source>
        <dbReference type="Pfam" id="PF01490"/>
    </source>
</evidence>
<dbReference type="GeneID" id="92364615"/>
<feature type="transmembrane region" description="Helical" evidence="5">
    <location>
        <begin position="360"/>
        <end position="383"/>
    </location>
</feature>
<dbReference type="InterPro" id="IPR013057">
    <property type="entry name" value="AA_transpt_TM"/>
</dbReference>
<evidence type="ECO:0000256" key="5">
    <source>
        <dbReference type="SAM" id="Phobius"/>
    </source>
</evidence>
<gene>
    <name evidence="7" type="ORF">cand_004300</name>
</gene>
<dbReference type="GO" id="GO:0016020">
    <property type="term" value="C:membrane"/>
    <property type="evidence" value="ECO:0007669"/>
    <property type="project" value="UniProtKB-SubCell"/>
</dbReference>
<keyword evidence="3 5" id="KW-1133">Transmembrane helix</keyword>
<evidence type="ECO:0000313" key="7">
    <source>
        <dbReference type="EMBL" id="OII75069.1"/>
    </source>
</evidence>
<feature type="transmembrane region" description="Helical" evidence="5">
    <location>
        <begin position="322"/>
        <end position="348"/>
    </location>
</feature>
<dbReference type="PANTHER" id="PTHR22950">
    <property type="entry name" value="AMINO ACID TRANSPORTER"/>
    <property type="match status" value="1"/>
</dbReference>
<keyword evidence="2 5" id="KW-0812">Transmembrane</keyword>
<comment type="subcellular location">
    <subcellularLocation>
        <location evidence="1">Membrane</location>
        <topology evidence="1">Multi-pass membrane protein</topology>
    </subcellularLocation>
</comment>
<feature type="transmembrane region" description="Helical" evidence="5">
    <location>
        <begin position="39"/>
        <end position="61"/>
    </location>
</feature>
<feature type="transmembrane region" description="Helical" evidence="5">
    <location>
        <begin position="197"/>
        <end position="216"/>
    </location>
</feature>
<dbReference type="RefSeq" id="XP_067067339.1">
    <property type="nucleotide sequence ID" value="XM_067210673.1"/>
</dbReference>
<organism evidence="7 8">
    <name type="scientific">Cryptosporidium andersoni</name>
    <dbReference type="NCBI Taxonomy" id="117008"/>
    <lineage>
        <taxon>Eukaryota</taxon>
        <taxon>Sar</taxon>
        <taxon>Alveolata</taxon>
        <taxon>Apicomplexa</taxon>
        <taxon>Conoidasida</taxon>
        <taxon>Coccidia</taxon>
        <taxon>Eucoccidiorida</taxon>
        <taxon>Eimeriorina</taxon>
        <taxon>Cryptosporidiidae</taxon>
        <taxon>Cryptosporidium</taxon>
    </lineage>
</organism>
<reference evidence="7 8" key="1">
    <citation type="submission" date="2016-10" db="EMBL/GenBank/DDBJ databases">
        <title>Reductive evolution of mitochondrial metabolism and differential evolution of invasion-related proteins in Cryptosporidium.</title>
        <authorList>
            <person name="Liu S."/>
            <person name="Roellig D.M."/>
            <person name="Guo Y."/>
            <person name="Li N."/>
            <person name="Frace M.A."/>
            <person name="Tang K."/>
            <person name="Zhang L."/>
            <person name="Feng Y."/>
            <person name="Xiao L."/>
        </authorList>
    </citation>
    <scope>NUCLEOTIDE SEQUENCE [LARGE SCALE GENOMIC DNA]</scope>
    <source>
        <strain evidence="7">30847</strain>
    </source>
</reference>
<dbReference type="AlphaFoldDB" id="A0A1J4MQA0"/>
<feature type="transmembrane region" description="Helical" evidence="5">
    <location>
        <begin position="67"/>
        <end position="85"/>
    </location>
</feature>
<evidence type="ECO:0000256" key="2">
    <source>
        <dbReference type="ARBA" id="ARBA00022692"/>
    </source>
</evidence>
<dbReference type="Pfam" id="PF01490">
    <property type="entry name" value="Aa_trans"/>
    <property type="match status" value="1"/>
</dbReference>
<feature type="transmembrane region" description="Helical" evidence="5">
    <location>
        <begin position="534"/>
        <end position="554"/>
    </location>
</feature>
<dbReference type="GO" id="GO:0015179">
    <property type="term" value="F:L-amino acid transmembrane transporter activity"/>
    <property type="evidence" value="ECO:0007669"/>
    <property type="project" value="TreeGrafter"/>
</dbReference>
<feature type="transmembrane region" description="Helical" evidence="5">
    <location>
        <begin position="280"/>
        <end position="302"/>
    </location>
</feature>
<feature type="domain" description="Amino acid transporter transmembrane" evidence="6">
    <location>
        <begin position="242"/>
        <end position="563"/>
    </location>
</feature>
<comment type="caution">
    <text evidence="7">The sequence shown here is derived from an EMBL/GenBank/DDBJ whole genome shotgun (WGS) entry which is preliminary data.</text>
</comment>